<evidence type="ECO:0000313" key="7">
    <source>
        <dbReference type="EMBL" id="ACB96425.1"/>
    </source>
</evidence>
<dbReference type="InterPro" id="IPR015500">
    <property type="entry name" value="Peptidase_S8_subtilisin-rel"/>
</dbReference>
<comment type="similarity">
    <text evidence="1 5">Belongs to the peptidase S8 family.</text>
</comment>
<dbReference type="eggNOG" id="COG1404">
    <property type="taxonomic scope" value="Bacteria"/>
</dbReference>
<keyword evidence="8" id="KW-1185">Reference proteome</keyword>
<dbReference type="EMBL" id="CP001016">
    <property type="protein sequence ID" value="ACB96425.1"/>
    <property type="molecule type" value="Genomic_DNA"/>
</dbReference>
<dbReference type="InterPro" id="IPR050131">
    <property type="entry name" value="Peptidase_S8_subtilisin-like"/>
</dbReference>
<dbReference type="PANTHER" id="PTHR43806:SF11">
    <property type="entry name" value="CEREVISIN-RELATED"/>
    <property type="match status" value="1"/>
</dbReference>
<evidence type="ECO:0000256" key="2">
    <source>
        <dbReference type="ARBA" id="ARBA00022670"/>
    </source>
</evidence>
<reference evidence="8" key="1">
    <citation type="submission" date="2008-03" db="EMBL/GenBank/DDBJ databases">
        <title>Complete sequence of chromosome of Beijerinckia indica subsp. indica ATCC 9039.</title>
        <authorList>
            <consortium name="US DOE Joint Genome Institute"/>
            <person name="Copeland A."/>
            <person name="Lucas S."/>
            <person name="Lapidus A."/>
            <person name="Glavina del Rio T."/>
            <person name="Dalin E."/>
            <person name="Tice H."/>
            <person name="Bruce D."/>
            <person name="Goodwin L."/>
            <person name="Pitluck S."/>
            <person name="LaButti K."/>
            <person name="Schmutz J."/>
            <person name="Larimer F."/>
            <person name="Land M."/>
            <person name="Hauser L."/>
            <person name="Kyrpides N."/>
            <person name="Mikhailova N."/>
            <person name="Dunfield P.F."/>
            <person name="Dedysh S.N."/>
            <person name="Liesack W."/>
            <person name="Saw J.H."/>
            <person name="Alam M."/>
            <person name="Chen Y."/>
            <person name="Murrell J.C."/>
            <person name="Richardson P."/>
        </authorList>
    </citation>
    <scope>NUCLEOTIDE SEQUENCE [LARGE SCALE GENOMIC DNA]</scope>
    <source>
        <strain evidence="8">ATCC 9039 / DSM 1715 / NCIMB 8712</strain>
    </source>
</reference>
<feature type="active site" description="Charge relay system" evidence="5">
    <location>
        <position position="225"/>
    </location>
</feature>
<dbReference type="Pfam" id="PF00082">
    <property type="entry name" value="Peptidase_S8"/>
    <property type="match status" value="1"/>
</dbReference>
<dbReference type="KEGG" id="bid:Bind_2856"/>
<evidence type="ECO:0000259" key="6">
    <source>
        <dbReference type="Pfam" id="PF00082"/>
    </source>
</evidence>
<protein>
    <submittedName>
        <fullName evidence="7">Peptidase S8 and S53 subtilisin kexin sedolisin</fullName>
    </submittedName>
</protein>
<feature type="active site" description="Charge relay system" evidence="5">
    <location>
        <position position="177"/>
    </location>
</feature>
<dbReference type="Proteomes" id="UP000001695">
    <property type="component" value="Chromosome"/>
</dbReference>
<dbReference type="CDD" id="cd00306">
    <property type="entry name" value="Peptidases_S8_S53"/>
    <property type="match status" value="1"/>
</dbReference>
<evidence type="ECO:0000256" key="4">
    <source>
        <dbReference type="ARBA" id="ARBA00022825"/>
    </source>
</evidence>
<sequence length="474" mass="49667">MAAGGMLVKVRGDGRAFAMATQQAFGAGGVEVKPILTIPAGVTGMGLAPSSGATWLHVSALSQGEENPWDAAHQLMVPGSSFAAATGAAGADVELIEPDIEQRWPWQQEAGAVPGPGLTEAADRCTFIDQDGKGTKAEGPGFAWSLNDAFSELAKARAGLGVDLEKKLNQVIIAHLDTGYDPHHVTRPINLDTKLQRSFVDGDPDPHDASDHTPDGLGAVRNRGHGTATLALLAGNRLDGTLPDWSGFKDFIGGAPFARVIPIRIANWVVRFTTSTMVQGIEHARQNGAQILSMSMGGLTSAALVDAINLAYDAGMFLVTAAGNNLAGRLTPKSIVFPARYRRVLAACGVMADGRAYAGLAPPTMQGNYGPSSKMATALGAYTPNVAWAIIDCGKMVDMNGAGTSSATPQIAAAAALWLAEHGPLVAQYPEPWMLWGEALRPAECLFHWLRGGSDRTCDGRQSSGRRGTPPRCI</sequence>
<dbReference type="GO" id="GO:0006508">
    <property type="term" value="P:proteolysis"/>
    <property type="evidence" value="ECO:0007669"/>
    <property type="project" value="UniProtKB-KW"/>
</dbReference>
<dbReference type="AlphaFoldDB" id="B2IKE5"/>
<dbReference type="InterPro" id="IPR023828">
    <property type="entry name" value="Peptidase_S8_Ser-AS"/>
</dbReference>
<proteinExistence type="inferred from homology"/>
<evidence type="ECO:0000256" key="5">
    <source>
        <dbReference type="PROSITE-ProRule" id="PRU01240"/>
    </source>
</evidence>
<dbReference type="OrthoDB" id="178184at2"/>
<evidence type="ECO:0000313" key="8">
    <source>
        <dbReference type="Proteomes" id="UP000001695"/>
    </source>
</evidence>
<dbReference type="RefSeq" id="WP_012385776.1">
    <property type="nucleotide sequence ID" value="NC_010581.1"/>
</dbReference>
<evidence type="ECO:0000256" key="3">
    <source>
        <dbReference type="ARBA" id="ARBA00022801"/>
    </source>
</evidence>
<dbReference type="SUPFAM" id="SSF52743">
    <property type="entry name" value="Subtilisin-like"/>
    <property type="match status" value="1"/>
</dbReference>
<name>B2IKE5_BEII9</name>
<evidence type="ECO:0000256" key="1">
    <source>
        <dbReference type="ARBA" id="ARBA00011073"/>
    </source>
</evidence>
<feature type="domain" description="Peptidase S8/S53" evidence="6">
    <location>
        <begin position="170"/>
        <end position="422"/>
    </location>
</feature>
<keyword evidence="3 5" id="KW-0378">Hydrolase</keyword>
<dbReference type="STRING" id="395963.Bind_2856"/>
<dbReference type="PRINTS" id="PR00723">
    <property type="entry name" value="SUBTILISIN"/>
</dbReference>
<dbReference type="Gene3D" id="3.40.50.200">
    <property type="entry name" value="Peptidase S8/S53 domain"/>
    <property type="match status" value="1"/>
</dbReference>
<feature type="active site" description="Charge relay system" evidence="5">
    <location>
        <position position="405"/>
    </location>
</feature>
<dbReference type="PANTHER" id="PTHR43806">
    <property type="entry name" value="PEPTIDASE S8"/>
    <property type="match status" value="1"/>
</dbReference>
<organism evidence="7 8">
    <name type="scientific">Beijerinckia indica subsp. indica (strain ATCC 9039 / DSM 1715 / NCIMB 8712)</name>
    <dbReference type="NCBI Taxonomy" id="395963"/>
    <lineage>
        <taxon>Bacteria</taxon>
        <taxon>Pseudomonadati</taxon>
        <taxon>Pseudomonadota</taxon>
        <taxon>Alphaproteobacteria</taxon>
        <taxon>Hyphomicrobiales</taxon>
        <taxon>Beijerinckiaceae</taxon>
        <taxon>Beijerinckia</taxon>
    </lineage>
</organism>
<keyword evidence="4 5" id="KW-0720">Serine protease</keyword>
<reference evidence="7 8" key="2">
    <citation type="journal article" date="2010" name="J. Bacteriol.">
        <title>Complete genome sequence of Beijerinckia indica subsp. indica.</title>
        <authorList>
            <person name="Tamas I."/>
            <person name="Dedysh S.N."/>
            <person name="Liesack W."/>
            <person name="Stott M.B."/>
            <person name="Alam M."/>
            <person name="Murrell J.C."/>
            <person name="Dunfield P.F."/>
        </authorList>
    </citation>
    <scope>NUCLEOTIDE SEQUENCE [LARGE SCALE GENOMIC DNA]</scope>
    <source>
        <strain evidence="8">ATCC 9039 / DSM 1715 / NCIMB 8712</strain>
    </source>
</reference>
<dbReference type="PROSITE" id="PS51892">
    <property type="entry name" value="SUBTILASE"/>
    <property type="match status" value="1"/>
</dbReference>
<dbReference type="InterPro" id="IPR000209">
    <property type="entry name" value="Peptidase_S8/S53_dom"/>
</dbReference>
<accession>B2IKE5</accession>
<keyword evidence="2 5" id="KW-0645">Protease</keyword>
<dbReference type="InterPro" id="IPR036852">
    <property type="entry name" value="Peptidase_S8/S53_dom_sf"/>
</dbReference>
<dbReference type="GO" id="GO:0004252">
    <property type="term" value="F:serine-type endopeptidase activity"/>
    <property type="evidence" value="ECO:0007669"/>
    <property type="project" value="UniProtKB-UniRule"/>
</dbReference>
<gene>
    <name evidence="7" type="ordered locus">Bind_2856</name>
</gene>
<dbReference type="PROSITE" id="PS00138">
    <property type="entry name" value="SUBTILASE_SER"/>
    <property type="match status" value="1"/>
</dbReference>
<dbReference type="HOGENOM" id="CLU_575780_0_0_5"/>